<dbReference type="InterPro" id="IPR058789">
    <property type="entry name" value="ApnL_C"/>
</dbReference>
<keyword evidence="5" id="KW-1185">Reference proteome</keyword>
<dbReference type="Pfam" id="PF25839">
    <property type="entry name" value="Apionate_lact_C"/>
    <property type="match status" value="1"/>
</dbReference>
<proteinExistence type="predicted"/>
<feature type="domain" description="D-apionate lactonase N-terminal" evidence="1">
    <location>
        <begin position="14"/>
        <end position="235"/>
    </location>
</feature>
<organism evidence="4 5">
    <name type="scientific">Roseibium algae</name>
    <dbReference type="NCBI Taxonomy" id="3123038"/>
    <lineage>
        <taxon>Bacteria</taxon>
        <taxon>Pseudomonadati</taxon>
        <taxon>Pseudomonadota</taxon>
        <taxon>Alphaproteobacteria</taxon>
        <taxon>Hyphomicrobiales</taxon>
        <taxon>Stappiaceae</taxon>
        <taxon>Roseibium</taxon>
    </lineage>
</organism>
<evidence type="ECO:0000313" key="4">
    <source>
        <dbReference type="EMBL" id="MEJ8473804.1"/>
    </source>
</evidence>
<dbReference type="Pfam" id="PF25838">
    <property type="entry name" value="Apionate_lact_M"/>
    <property type="match status" value="1"/>
</dbReference>
<protein>
    <submittedName>
        <fullName evidence="4">Uncharacterized protein</fullName>
    </submittedName>
</protein>
<comment type="caution">
    <text evidence="4">The sequence shown here is derived from an EMBL/GenBank/DDBJ whole genome shotgun (WGS) entry which is preliminary data.</text>
</comment>
<dbReference type="Pfam" id="PF25837">
    <property type="entry name" value="Apionate_lact_N"/>
    <property type="match status" value="1"/>
</dbReference>
<gene>
    <name evidence="4" type="ORF">V6575_06880</name>
</gene>
<accession>A0ABU8TI18</accession>
<evidence type="ECO:0000313" key="5">
    <source>
        <dbReference type="Proteomes" id="UP001385499"/>
    </source>
</evidence>
<dbReference type="EMBL" id="JBAKIA010000004">
    <property type="protein sequence ID" value="MEJ8473804.1"/>
    <property type="molecule type" value="Genomic_DNA"/>
</dbReference>
<feature type="domain" description="D-apionate lactonase C-terminal" evidence="3">
    <location>
        <begin position="563"/>
        <end position="616"/>
    </location>
</feature>
<name>A0ABU8TI18_9HYPH</name>
<dbReference type="RefSeq" id="WP_340273468.1">
    <property type="nucleotide sequence ID" value="NZ_JBAKIA010000004.1"/>
</dbReference>
<feature type="domain" description="D-apionate lactonase TIM barrel" evidence="2">
    <location>
        <begin position="270"/>
        <end position="552"/>
    </location>
</feature>
<dbReference type="InterPro" id="IPR058788">
    <property type="entry name" value="ApnL_N"/>
</dbReference>
<dbReference type="InterPro" id="IPR058787">
    <property type="entry name" value="ApnL_M"/>
</dbReference>
<dbReference type="Proteomes" id="UP001385499">
    <property type="component" value="Unassembled WGS sequence"/>
</dbReference>
<evidence type="ECO:0000259" key="1">
    <source>
        <dbReference type="Pfam" id="PF25837"/>
    </source>
</evidence>
<evidence type="ECO:0000259" key="3">
    <source>
        <dbReference type="Pfam" id="PF25839"/>
    </source>
</evidence>
<reference evidence="4 5" key="1">
    <citation type="submission" date="2024-02" db="EMBL/GenBank/DDBJ databases">
        <title>Roseibium algae sp. nov., isolated from marine alga (Grateloupia sp.), showing potential in myo-inositol conversion.</title>
        <authorList>
            <person name="Wang Y."/>
        </authorList>
    </citation>
    <scope>NUCLEOTIDE SEQUENCE [LARGE SCALE GENOMIC DNA]</scope>
    <source>
        <strain evidence="4 5">H3510</strain>
    </source>
</reference>
<sequence>MTKPLSPLQRQIFNTGTADPSSPARVLVAGDISAVIDAGALRRLAFGPVELLRQIDFPIRDENWATLPVKVTREKIDERSYGFRYERHFDVGEGALSCKVTYEVGSDGVVTAIGEATATRDFVTNRAGFTLLHPIAGVAGKTVQVTNSAGESTSAQMPDTISPGQPVKDISGLMFAIEGLSLDIAFSGDVFEMEDQRNWSDASFKTYSRPLSEPFPYDIKARTTIRQEIKLRITGHPASTEVVDRRAAKIGAALGERIPEIVLATEPDWIPSARELETLRTSSLKTLLLRTSPPRAAADLASASSALEALSGSLDLEVVLKDTVAAEPQMKQVASACRAAGLLPKHVTALPKAYLQSYQPSGQWPEGLSPQEAYAAARLAFPDARIGSGMLTNFTEFNRCPPEGLRSDFITHGNSAIVHAADDWSVSQTLETLPDIFGSARKIGGDRRYRLGLTSIGMRSNPYGTAVTPNKNQTRLTMATWDPRARSIFGAAWAVAALAATEGFNVEAMALAAPTGPFGIVAGPVPFSRPWFDRHPKAKVYPMFHALRFLAGGGQRLTVPGLPSVLQAAAFVSDSGPRLVVANLSGQPQELNLAGKGVYRILDADHFEAAAIDPDWLNTPPTVLTAQPIPLASPAILFVELD</sequence>
<evidence type="ECO:0000259" key="2">
    <source>
        <dbReference type="Pfam" id="PF25838"/>
    </source>
</evidence>